<gene>
    <name evidence="2" type="ORF">Ae201684_012559</name>
</gene>
<dbReference type="VEuPathDB" id="FungiDB:AeMF1_002608"/>
<keyword evidence="1" id="KW-1133">Transmembrane helix</keyword>
<dbReference type="VEuPathDB" id="FungiDB:AeMF1_008946"/>
<name>A0A6G0WRA3_9STRA</name>
<feature type="transmembrane region" description="Helical" evidence="1">
    <location>
        <begin position="504"/>
        <end position="524"/>
    </location>
</feature>
<comment type="caution">
    <text evidence="2">The sequence shown here is derived from an EMBL/GenBank/DDBJ whole genome shotgun (WGS) entry which is preliminary data.</text>
</comment>
<evidence type="ECO:0000256" key="1">
    <source>
        <dbReference type="SAM" id="Phobius"/>
    </source>
</evidence>
<evidence type="ECO:0000313" key="3">
    <source>
        <dbReference type="Proteomes" id="UP000481153"/>
    </source>
</evidence>
<evidence type="ECO:0000313" key="2">
    <source>
        <dbReference type="EMBL" id="KAF0729920.1"/>
    </source>
</evidence>
<keyword evidence="1" id="KW-0812">Transmembrane</keyword>
<dbReference type="Proteomes" id="UP000481153">
    <property type="component" value="Unassembled WGS sequence"/>
</dbReference>
<organism evidence="2 3">
    <name type="scientific">Aphanomyces euteiches</name>
    <dbReference type="NCBI Taxonomy" id="100861"/>
    <lineage>
        <taxon>Eukaryota</taxon>
        <taxon>Sar</taxon>
        <taxon>Stramenopiles</taxon>
        <taxon>Oomycota</taxon>
        <taxon>Saprolegniomycetes</taxon>
        <taxon>Saprolegniales</taxon>
        <taxon>Verrucalvaceae</taxon>
        <taxon>Aphanomyces</taxon>
    </lineage>
</organism>
<sequence>MRRSQLVRALECVHLALQRLLACIAALVVFYYEMTGSQQTRNLLLGIQTDSSPSNSYSSPQIVPFLVSMLQDPDKINQTLTEMAPPDNSHFVAYLEINSTTSELGLQASACNNPNDADHLYDISFVGSILHYSLAGFSYFEDLSTQWIIVDCAFDGRVSADTSTFKVFLIDHTMTNFTTFFIQTLNIVLPKEHRTTTGGAAIFTTTPLSSMAITDDLSSVVSFHVAKYEAAISITFPYDWAPFVPVQLDSDVPPSGRWQARVLATGESVAFMGTEGIYRKSPDIQANYDNYYWELPHDPIEYAKVIQYVNSHFFKDSWGWFRCLIGMGISFNIGLNTVVSIFVMVNLWRHDSIIWIPDIYPAIQRRATARAILLLFDGLWGSWWYAYESSLNQGNYRTGLVGTLYLEDMTRDDGLMVCLGMTYVCASLTGIRIQLIAVVIAYASSFAYRLDLVERLGLYVEDTHAFLTVDFNENLIPGTGGMDLWTIHENTETNFKLILTECSWLILAVSISLALCLLAASSPLHRRHRIWPTTPSQRVESITLITRRRTMKRRPNHWTLRSTLYNQLSLHDMDFTQFERSVGKIVGEQVGFVAPDEDYIMRGTTRYVSPSGVWLLGFVTVNDEYLVGINQYLFLVVNVLFEKRFFRIHAFRLDRDVASTKKQLLLPHHLTRWTVWNVSLKPLR</sequence>
<keyword evidence="1" id="KW-0472">Membrane</keyword>
<protein>
    <submittedName>
        <fullName evidence="2">Uncharacterized protein</fullName>
    </submittedName>
</protein>
<feature type="transmembrane region" description="Helical" evidence="1">
    <location>
        <begin position="12"/>
        <end position="32"/>
    </location>
</feature>
<proteinExistence type="predicted"/>
<reference evidence="2 3" key="1">
    <citation type="submission" date="2019-07" db="EMBL/GenBank/DDBJ databases">
        <title>Genomics analysis of Aphanomyces spp. identifies a new class of oomycete effector associated with host adaptation.</title>
        <authorList>
            <person name="Gaulin E."/>
        </authorList>
    </citation>
    <scope>NUCLEOTIDE SEQUENCE [LARGE SCALE GENOMIC DNA]</scope>
    <source>
        <strain evidence="2 3">ATCC 201684</strain>
    </source>
</reference>
<feature type="transmembrane region" description="Helical" evidence="1">
    <location>
        <begin position="324"/>
        <end position="348"/>
    </location>
</feature>
<dbReference type="AlphaFoldDB" id="A0A6G0WRA3"/>
<dbReference type="EMBL" id="VJMJ01000159">
    <property type="protein sequence ID" value="KAF0729920.1"/>
    <property type="molecule type" value="Genomic_DNA"/>
</dbReference>
<feature type="transmembrane region" description="Helical" evidence="1">
    <location>
        <begin position="414"/>
        <end position="442"/>
    </location>
</feature>
<accession>A0A6G0WRA3</accession>
<keyword evidence="3" id="KW-1185">Reference proteome</keyword>